<accession>A0A6P6D5C3</accession>
<feature type="region of interest" description="Disordered" evidence="1">
    <location>
        <begin position="36"/>
        <end position="66"/>
    </location>
</feature>
<evidence type="ECO:0000313" key="3">
    <source>
        <dbReference type="RefSeq" id="XP_023555124.1"/>
    </source>
</evidence>
<feature type="region of interest" description="Disordered" evidence="1">
    <location>
        <begin position="98"/>
        <end position="150"/>
    </location>
</feature>
<dbReference type="GO" id="GO:0030336">
    <property type="term" value="P:negative regulation of cell migration"/>
    <property type="evidence" value="ECO:0007669"/>
    <property type="project" value="InterPro"/>
</dbReference>
<sequence length="381" mass="42177">MGETGDLVQLRLRNLELLRRLRAGQAAMQRLVARAASESGMDSSSNSSYHAETPLSSETSSASSSASCLRDKCHTWEPPDTHTGDPCDRAWLGRAPSRVSSLPPAKYQPPEAPGPPRPCSTPLLAAGDPEEPSAGRGDHGPQEAHAPKSILARHSRKYKPRVTFFEEFTVPESSWRLRPYLGYDWIAGCLDSSSPVSSKPEAFFSVLQEFREAHREECIHSHHEPCLQGPREGGDAEKDHECVYSYRVNRRLFLVPSDPGIPCRLCGTPRDQRGPETLAEPAQVQVSVPLSVLDAPHRYRVHRRKSFNASDTLALPRHCLLGWDIAPPKPERSSVPRSLDLVSEAQHRKLSAASPSRLALPGQRPRPTLMWSESQVPQAPW</sequence>
<dbReference type="Pfam" id="PF15734">
    <property type="entry name" value="MIIP"/>
    <property type="match status" value="1"/>
</dbReference>
<keyword evidence="2" id="KW-1185">Reference proteome</keyword>
<name>A0A6P6D5C3_OCTDE</name>
<feature type="compositionally biased region" description="Low complexity" evidence="1">
    <location>
        <begin position="37"/>
        <end position="48"/>
    </location>
</feature>
<dbReference type="PANTHER" id="PTHR34831">
    <property type="entry name" value="MIGRATION AND INVASION-INHIBITORY PROTEIN"/>
    <property type="match status" value="1"/>
</dbReference>
<feature type="compositionally biased region" description="Polar residues" evidence="1">
    <location>
        <begin position="371"/>
        <end position="381"/>
    </location>
</feature>
<dbReference type="Proteomes" id="UP000515203">
    <property type="component" value="Unplaced"/>
</dbReference>
<dbReference type="PANTHER" id="PTHR34831:SF1">
    <property type="entry name" value="MIGRATION AND INVASION-INHIBITORY PROTEIN"/>
    <property type="match status" value="1"/>
</dbReference>
<evidence type="ECO:0000313" key="5">
    <source>
        <dbReference type="RefSeq" id="XP_023555126.1"/>
    </source>
</evidence>
<dbReference type="OrthoDB" id="10002384at2759"/>
<dbReference type="RefSeq" id="XP_023555124.1">
    <property type="nucleotide sequence ID" value="XM_023699356.1"/>
</dbReference>
<dbReference type="AlphaFoldDB" id="A0A6P6D5C3"/>
<feature type="region of interest" description="Disordered" evidence="1">
    <location>
        <begin position="346"/>
        <end position="381"/>
    </location>
</feature>
<dbReference type="InterPro" id="IPR031466">
    <property type="entry name" value="MIIP"/>
</dbReference>
<dbReference type="CTD" id="60672"/>
<dbReference type="GO" id="GO:0010972">
    <property type="term" value="P:negative regulation of G2/M transition of mitotic cell cycle"/>
    <property type="evidence" value="ECO:0007669"/>
    <property type="project" value="InterPro"/>
</dbReference>
<evidence type="ECO:0000313" key="4">
    <source>
        <dbReference type="RefSeq" id="XP_023555125.1"/>
    </source>
</evidence>
<reference evidence="3 4" key="1">
    <citation type="submission" date="2025-04" db="UniProtKB">
        <authorList>
            <consortium name="RefSeq"/>
        </authorList>
    </citation>
    <scope>IDENTIFICATION</scope>
</reference>
<dbReference type="RefSeq" id="XP_023555125.1">
    <property type="nucleotide sequence ID" value="XM_023699357.1"/>
</dbReference>
<feature type="compositionally biased region" description="Pro residues" evidence="1">
    <location>
        <begin position="106"/>
        <end position="119"/>
    </location>
</feature>
<dbReference type="GeneID" id="101582625"/>
<gene>
    <name evidence="3 4 5" type="primary">Miip</name>
</gene>
<feature type="compositionally biased region" description="Low complexity" evidence="1">
    <location>
        <begin position="56"/>
        <end position="66"/>
    </location>
</feature>
<protein>
    <submittedName>
        <fullName evidence="3 4">Migration and invasion-inhibitory protein</fullName>
    </submittedName>
</protein>
<organism evidence="2 4">
    <name type="scientific">Octodon degus</name>
    <name type="common">Degu</name>
    <name type="synonym">Sciurus degus</name>
    <dbReference type="NCBI Taxonomy" id="10160"/>
    <lineage>
        <taxon>Eukaryota</taxon>
        <taxon>Metazoa</taxon>
        <taxon>Chordata</taxon>
        <taxon>Craniata</taxon>
        <taxon>Vertebrata</taxon>
        <taxon>Euteleostomi</taxon>
        <taxon>Mammalia</taxon>
        <taxon>Eutheria</taxon>
        <taxon>Euarchontoglires</taxon>
        <taxon>Glires</taxon>
        <taxon>Rodentia</taxon>
        <taxon>Hystricomorpha</taxon>
        <taxon>Octodontidae</taxon>
        <taxon>Octodon</taxon>
    </lineage>
</organism>
<feature type="compositionally biased region" description="Basic and acidic residues" evidence="1">
    <location>
        <begin position="136"/>
        <end position="146"/>
    </location>
</feature>
<evidence type="ECO:0000313" key="2">
    <source>
        <dbReference type="Proteomes" id="UP000515203"/>
    </source>
</evidence>
<dbReference type="RefSeq" id="XP_023555126.1">
    <property type="nucleotide sequence ID" value="XM_023699358.1"/>
</dbReference>
<proteinExistence type="predicted"/>
<evidence type="ECO:0000256" key="1">
    <source>
        <dbReference type="SAM" id="MobiDB-lite"/>
    </source>
</evidence>